<dbReference type="AlphaFoldDB" id="A0A2H1V1L7"/>
<dbReference type="EMBL" id="ODYU01000258">
    <property type="protein sequence ID" value="SOQ34721.1"/>
    <property type="molecule type" value="Genomic_DNA"/>
</dbReference>
<organism evidence="1">
    <name type="scientific">Spodoptera frugiperda</name>
    <name type="common">Fall armyworm</name>
    <dbReference type="NCBI Taxonomy" id="7108"/>
    <lineage>
        <taxon>Eukaryota</taxon>
        <taxon>Metazoa</taxon>
        <taxon>Ecdysozoa</taxon>
        <taxon>Arthropoda</taxon>
        <taxon>Hexapoda</taxon>
        <taxon>Insecta</taxon>
        <taxon>Pterygota</taxon>
        <taxon>Neoptera</taxon>
        <taxon>Endopterygota</taxon>
        <taxon>Lepidoptera</taxon>
        <taxon>Glossata</taxon>
        <taxon>Ditrysia</taxon>
        <taxon>Noctuoidea</taxon>
        <taxon>Noctuidae</taxon>
        <taxon>Amphipyrinae</taxon>
        <taxon>Spodoptera</taxon>
    </lineage>
</organism>
<evidence type="ECO:0000313" key="1">
    <source>
        <dbReference type="EMBL" id="SOQ34721.1"/>
    </source>
</evidence>
<protein>
    <submittedName>
        <fullName evidence="1">SFRICE_035520</fullName>
    </submittedName>
</protein>
<accession>A0A2H1V1L7</accession>
<sequence length="133" mass="15042">MLSAYSRNVLTRNSTSFNSIPPHTTRRVSQNAAHKYEPLAWLGTSRVPPRADNIIIFLLNRIKRAYGSLDGKQSAPDMYTRNTRGVIGALLAFKVVELEVVELAPYWVLKDKKTTLMIDHPLRPPVLHYANIS</sequence>
<gene>
    <name evidence="1" type="ORF">SFRICE_035520</name>
</gene>
<proteinExistence type="predicted"/>
<name>A0A2H1V1L7_SPOFR</name>
<reference evidence="1" key="1">
    <citation type="submission" date="2016-07" db="EMBL/GenBank/DDBJ databases">
        <authorList>
            <person name="Bretaudeau A."/>
        </authorList>
    </citation>
    <scope>NUCLEOTIDE SEQUENCE</scope>
    <source>
        <strain evidence="1">Rice</strain>
        <tissue evidence="1">Whole body</tissue>
    </source>
</reference>